<evidence type="ECO:0000256" key="2">
    <source>
        <dbReference type="SAM" id="Coils"/>
    </source>
</evidence>
<comment type="caution">
    <text evidence="3">The sequence shown here is derived from an EMBL/GenBank/DDBJ whole genome shotgun (WGS) entry which is preliminary data.</text>
</comment>
<organism evidence="3 4">
    <name type="scientific">Paremcibacter congregatus</name>
    <dbReference type="NCBI Taxonomy" id="2043170"/>
    <lineage>
        <taxon>Bacteria</taxon>
        <taxon>Pseudomonadati</taxon>
        <taxon>Pseudomonadota</taxon>
        <taxon>Alphaproteobacteria</taxon>
        <taxon>Emcibacterales</taxon>
        <taxon>Emcibacteraceae</taxon>
        <taxon>Paremcibacter</taxon>
    </lineage>
</organism>
<dbReference type="GO" id="GO:0015562">
    <property type="term" value="F:efflux transmembrane transporter activity"/>
    <property type="evidence" value="ECO:0007669"/>
    <property type="project" value="InterPro"/>
</dbReference>
<comment type="similarity">
    <text evidence="1">Belongs to the outer membrane factor (OMF) (TC 1.B.17) family.</text>
</comment>
<dbReference type="PANTHER" id="PTHR30203">
    <property type="entry name" value="OUTER MEMBRANE CATION EFFLUX PROTEIN"/>
    <property type="match status" value="1"/>
</dbReference>
<accession>A0A2G4YNI1</accession>
<evidence type="ECO:0000256" key="1">
    <source>
        <dbReference type="ARBA" id="ARBA00007613"/>
    </source>
</evidence>
<dbReference type="Proteomes" id="UP000229730">
    <property type="component" value="Unassembled WGS sequence"/>
</dbReference>
<gene>
    <name evidence="3" type="ORF">CRD36_16085</name>
</gene>
<dbReference type="SUPFAM" id="SSF56954">
    <property type="entry name" value="Outer membrane efflux proteins (OEP)"/>
    <property type="match status" value="1"/>
</dbReference>
<dbReference type="InterPro" id="IPR010131">
    <property type="entry name" value="MdtP/NodT-like"/>
</dbReference>
<keyword evidence="4" id="KW-1185">Reference proteome</keyword>
<dbReference type="OrthoDB" id="9770517at2"/>
<protein>
    <recommendedName>
        <fullName evidence="5">RND transporter</fullName>
    </recommendedName>
</protein>
<name>A0A2G4YNI1_9PROT</name>
<dbReference type="InParanoid" id="A0A2G4YNI1"/>
<evidence type="ECO:0008006" key="5">
    <source>
        <dbReference type="Google" id="ProtNLM"/>
    </source>
</evidence>
<evidence type="ECO:0000313" key="3">
    <source>
        <dbReference type="EMBL" id="PHZ83867.1"/>
    </source>
</evidence>
<proteinExistence type="inferred from homology"/>
<dbReference type="EMBL" id="PDEM01000031">
    <property type="protein sequence ID" value="PHZ83867.1"/>
    <property type="molecule type" value="Genomic_DNA"/>
</dbReference>
<dbReference type="AlphaFoldDB" id="A0A2G4YNI1"/>
<keyword evidence="2" id="KW-0175">Coiled coil</keyword>
<dbReference type="Pfam" id="PF02321">
    <property type="entry name" value="OEP"/>
    <property type="match status" value="2"/>
</dbReference>
<feature type="coiled-coil region" evidence="2">
    <location>
        <begin position="384"/>
        <end position="414"/>
    </location>
</feature>
<dbReference type="Gene3D" id="2.20.200.10">
    <property type="entry name" value="Outer membrane efflux proteins (OEP)"/>
    <property type="match status" value="1"/>
</dbReference>
<sequence>MIKRQVKIGPIIFISIFVLTGCAGSVGENKPWVMPSRISEGNEVYPVQHVDGYIEDGLTALTVTSEIGQLTKIALKNNTAIKVAEARYSEAIANMKSIDAGIMPKVDIGVKTTRTRAGNENSGVAASTSQSSSGSVDLRIPIDLFGKIKVRRRAAAYEVEQTREELENTRIEVMRDVVVAVVDAAEQSQLQSLNKAQLETSRTSYKLTAYRYTKGQANIVDVLQQRDLVASLEQETPRLVAERQGALDRLSLLMGALPGNVATNGFQKLPVLPEIEVVVTPIGLLGSRPNMRALKAGVDAADSQLSSAIKDRLPSFEFSSSAIATLKSGDISSIISSTLSAAFTFFDGGVKRAAIKARRASRERAGTIYIEAWLNAVVEVNGLLAEEKRRITEYALAKARLENARNLHAAAERRYRFGASDYLLVLTAMRTIQQQERSLLTLQSSLLRAQIKLHTAMGGQIIAESS</sequence>
<dbReference type="InterPro" id="IPR003423">
    <property type="entry name" value="OMP_efflux"/>
</dbReference>
<evidence type="ECO:0000313" key="4">
    <source>
        <dbReference type="Proteomes" id="UP000229730"/>
    </source>
</evidence>
<dbReference type="Gene3D" id="1.20.1600.10">
    <property type="entry name" value="Outer membrane efflux proteins (OEP)"/>
    <property type="match status" value="1"/>
</dbReference>
<reference evidence="3 4" key="1">
    <citation type="submission" date="2017-10" db="EMBL/GenBank/DDBJ databases">
        <title>Frigbacter circumglobatus gen. nov. sp. nov., isolated from sediment cultured in situ.</title>
        <authorList>
            <person name="Zhao Z."/>
        </authorList>
    </citation>
    <scope>NUCLEOTIDE SEQUENCE [LARGE SCALE GENOMIC DNA]</scope>
    <source>
        <strain evidence="3 4">ZYL</strain>
    </source>
</reference>
<dbReference type="PROSITE" id="PS51257">
    <property type="entry name" value="PROKAR_LIPOPROTEIN"/>
    <property type="match status" value="1"/>
</dbReference>
<dbReference type="RefSeq" id="WP_099474964.1">
    <property type="nucleotide sequence ID" value="NZ_CP041025.1"/>
</dbReference>